<dbReference type="Gene3D" id="3.40.50.620">
    <property type="entry name" value="HUPs"/>
    <property type="match status" value="1"/>
</dbReference>
<dbReference type="NCBIfam" id="TIGR00420">
    <property type="entry name" value="trmU"/>
    <property type="match status" value="1"/>
</dbReference>
<dbReference type="Proteomes" id="UP001219567">
    <property type="component" value="Chromosome 7"/>
</dbReference>
<evidence type="ECO:0000259" key="12">
    <source>
        <dbReference type="Pfam" id="PF20258"/>
    </source>
</evidence>
<dbReference type="NCBIfam" id="NF001138">
    <property type="entry name" value="PRK00143.1"/>
    <property type="match status" value="1"/>
</dbReference>
<dbReference type="GO" id="GO:0005524">
    <property type="term" value="F:ATP binding"/>
    <property type="evidence" value="ECO:0007669"/>
    <property type="project" value="UniProtKB-KW"/>
</dbReference>
<keyword evidence="15" id="KW-1185">Reference proteome</keyword>
<dbReference type="EMBL" id="CP119949">
    <property type="protein sequence ID" value="WFD01003.1"/>
    <property type="molecule type" value="Genomic_DNA"/>
</dbReference>
<comment type="function">
    <text evidence="1">Catalyzes the 2-thiolation of uridine at the wobble position (U34) of mitochondrial tRNA(Lys), tRNA(Glu) and tRNA(Gln). Required for the formation of 5-taurinomethyl-2-thiouridine (tm5s2U) of mitochondrial tRNA(Lys), tRNA(Glu), and tRNA(Gln) at the wobble position. ATP is required to activate the C2 atom of the wobble base.</text>
</comment>
<keyword evidence="4" id="KW-0820">tRNA-binding</keyword>
<proteinExistence type="inferred from homology"/>
<feature type="domain" description="tRNA-specific 2-thiouridylase MnmA-like central" evidence="13">
    <location>
        <begin position="215"/>
        <end position="275"/>
    </location>
</feature>
<keyword evidence="8" id="KW-0067">ATP-binding</keyword>
<evidence type="ECO:0000256" key="6">
    <source>
        <dbReference type="ARBA" id="ARBA00022694"/>
    </source>
</evidence>
<dbReference type="GO" id="GO:0000049">
    <property type="term" value="F:tRNA binding"/>
    <property type="evidence" value="ECO:0007669"/>
    <property type="project" value="UniProtKB-KW"/>
</dbReference>
<dbReference type="GO" id="GO:0005739">
    <property type="term" value="C:mitochondrion"/>
    <property type="evidence" value="ECO:0007669"/>
    <property type="project" value="TreeGrafter"/>
</dbReference>
<dbReference type="InterPro" id="IPR046884">
    <property type="entry name" value="MnmA-like_central"/>
</dbReference>
<dbReference type="Pfam" id="PF20258">
    <property type="entry name" value="tRNA_Me_trans_C"/>
    <property type="match status" value="1"/>
</dbReference>
<dbReference type="AlphaFoldDB" id="A0AAJ5Z0J8"/>
<dbReference type="InterPro" id="IPR004506">
    <property type="entry name" value="MnmA-like"/>
</dbReference>
<name>A0AAJ5Z0J8_9BASI</name>
<dbReference type="Gene3D" id="2.30.30.280">
    <property type="entry name" value="Adenine nucleotide alpha hydrolases-like domains"/>
    <property type="match status" value="1"/>
</dbReference>
<dbReference type="InterPro" id="IPR023382">
    <property type="entry name" value="MnmA-like_central_sf"/>
</dbReference>
<keyword evidence="10" id="KW-1015">Disulfide bond</keyword>
<keyword evidence="6" id="KW-0819">tRNA processing</keyword>
<evidence type="ECO:0000256" key="9">
    <source>
        <dbReference type="ARBA" id="ARBA00022884"/>
    </source>
</evidence>
<organism evidence="14 15">
    <name type="scientific">Malassezia yamatoensis</name>
    <dbReference type="NCBI Taxonomy" id="253288"/>
    <lineage>
        <taxon>Eukaryota</taxon>
        <taxon>Fungi</taxon>
        <taxon>Dikarya</taxon>
        <taxon>Basidiomycota</taxon>
        <taxon>Ustilaginomycotina</taxon>
        <taxon>Malasseziomycetes</taxon>
        <taxon>Malasseziales</taxon>
        <taxon>Malasseziaceae</taxon>
        <taxon>Malassezia</taxon>
    </lineage>
</organism>
<evidence type="ECO:0000313" key="14">
    <source>
        <dbReference type="EMBL" id="WFD01003.1"/>
    </source>
</evidence>
<evidence type="ECO:0000256" key="2">
    <source>
        <dbReference type="ARBA" id="ARBA00006191"/>
    </source>
</evidence>
<keyword evidence="9" id="KW-0694">RNA-binding</keyword>
<dbReference type="GO" id="GO:0016783">
    <property type="term" value="F:sulfurtransferase activity"/>
    <property type="evidence" value="ECO:0007669"/>
    <property type="project" value="InterPro"/>
</dbReference>
<evidence type="ECO:0000256" key="4">
    <source>
        <dbReference type="ARBA" id="ARBA00022555"/>
    </source>
</evidence>
<evidence type="ECO:0000259" key="13">
    <source>
        <dbReference type="Pfam" id="PF20259"/>
    </source>
</evidence>
<evidence type="ECO:0000256" key="10">
    <source>
        <dbReference type="ARBA" id="ARBA00023157"/>
    </source>
</evidence>
<evidence type="ECO:0000256" key="5">
    <source>
        <dbReference type="ARBA" id="ARBA00022679"/>
    </source>
</evidence>
<sequence>MSGGVDSSVAAALLAQKDYDLRAVYMRNWSTVDETGTMHAGSGGAMGCEWQKEWDDVQRVCRHLNNLPVRLMDLSREYWTDVFEPALGQWSDGTTPNPDVSCNRAIKFGALLDHLLPSSKWLATGHYARITHRNIAGREHASIQRAVDTTKDQSYYLSSVPSHRLAHTLFPLGTLHKSHVRVLAHQYQLPTADKRESMGLCFVGERGSGPGAFAKFLNQYVESPPGDLVNPEGLVIGQHNGIHSLTIGQGARIGGCTERYFVARKYPESNTMLVVPGKTHAILQCVSLETDAFLWAAPKQDIPKQPLAQVRYRQAAVPCKVYALPQGRVRIEFTDPMYAVACGQVVAVYDQDVCLGSGTIAHVTTLA</sequence>
<reference evidence="14 15" key="1">
    <citation type="submission" date="2023-03" db="EMBL/GenBank/DDBJ databases">
        <title>Mating type loci evolution in Malassezia.</title>
        <authorList>
            <person name="Coelho M.A."/>
        </authorList>
    </citation>
    <scope>NUCLEOTIDE SEQUENCE [LARGE SCALE GENOMIC DNA]</scope>
    <source>
        <strain evidence="14 15">CBS 9725</strain>
    </source>
</reference>
<evidence type="ECO:0000256" key="11">
    <source>
        <dbReference type="ARBA" id="ARBA00049564"/>
    </source>
</evidence>
<gene>
    <name evidence="14" type="ORF">MYAM1_003763</name>
</gene>
<protein>
    <recommendedName>
        <fullName evidence="3">tRNA-5-taurinomethyluridine 2-sulfurtransferase</fullName>
        <ecNumber evidence="3">2.8.1.14</ecNumber>
    </recommendedName>
</protein>
<dbReference type="Gene3D" id="2.40.30.10">
    <property type="entry name" value="Translation factors"/>
    <property type="match status" value="1"/>
</dbReference>
<dbReference type="InterPro" id="IPR014729">
    <property type="entry name" value="Rossmann-like_a/b/a_fold"/>
</dbReference>
<dbReference type="EC" id="2.8.1.14" evidence="3"/>
<keyword evidence="5 14" id="KW-0808">Transferase</keyword>
<evidence type="ECO:0000256" key="8">
    <source>
        <dbReference type="ARBA" id="ARBA00022840"/>
    </source>
</evidence>
<dbReference type="PANTHER" id="PTHR11933:SF5">
    <property type="entry name" value="MITOCHONDRIAL TRNA-SPECIFIC 2-THIOURIDYLASE 1"/>
    <property type="match status" value="1"/>
</dbReference>
<dbReference type="InterPro" id="IPR046885">
    <property type="entry name" value="MnmA-like_C"/>
</dbReference>
<dbReference type="CDD" id="cd01998">
    <property type="entry name" value="MnmA_TRMU-like"/>
    <property type="match status" value="1"/>
</dbReference>
<evidence type="ECO:0000256" key="3">
    <source>
        <dbReference type="ARBA" id="ARBA00011953"/>
    </source>
</evidence>
<dbReference type="Pfam" id="PF03054">
    <property type="entry name" value="tRNA_Me_trans"/>
    <property type="match status" value="1"/>
</dbReference>
<dbReference type="GO" id="GO:0002143">
    <property type="term" value="P:tRNA wobble position uridine thiolation"/>
    <property type="evidence" value="ECO:0007669"/>
    <property type="project" value="TreeGrafter"/>
</dbReference>
<dbReference type="Pfam" id="PF20259">
    <property type="entry name" value="tRNA_Me_trans_M"/>
    <property type="match status" value="1"/>
</dbReference>
<keyword evidence="7" id="KW-0547">Nucleotide-binding</keyword>
<dbReference type="SUPFAM" id="SSF52402">
    <property type="entry name" value="Adenine nucleotide alpha hydrolases-like"/>
    <property type="match status" value="1"/>
</dbReference>
<evidence type="ECO:0000256" key="1">
    <source>
        <dbReference type="ARBA" id="ARBA00003986"/>
    </source>
</evidence>
<evidence type="ECO:0000313" key="15">
    <source>
        <dbReference type="Proteomes" id="UP001219567"/>
    </source>
</evidence>
<comment type="catalytic activity">
    <reaction evidence="11">
        <text>5-taurinomethyluridine(34) in tRNA + S-sulfanyl-L-cysteinyl-[protein] + AH2 + ATP = 5-taurinomethyl-2-thiouridine(34) in tRNA + L-cysteinyl-[protein] + A + AMP + diphosphate + H(+)</text>
        <dbReference type="Rhea" id="RHEA:47040"/>
        <dbReference type="Rhea" id="RHEA-COMP:10131"/>
        <dbReference type="Rhea" id="RHEA-COMP:11726"/>
        <dbReference type="Rhea" id="RHEA-COMP:11732"/>
        <dbReference type="Rhea" id="RHEA-COMP:11733"/>
        <dbReference type="ChEBI" id="CHEBI:13193"/>
        <dbReference type="ChEBI" id="CHEBI:15378"/>
        <dbReference type="ChEBI" id="CHEBI:17499"/>
        <dbReference type="ChEBI" id="CHEBI:29950"/>
        <dbReference type="ChEBI" id="CHEBI:30616"/>
        <dbReference type="ChEBI" id="CHEBI:33019"/>
        <dbReference type="ChEBI" id="CHEBI:61963"/>
        <dbReference type="ChEBI" id="CHEBI:87171"/>
        <dbReference type="ChEBI" id="CHEBI:87172"/>
        <dbReference type="ChEBI" id="CHEBI:456215"/>
        <dbReference type="EC" id="2.8.1.14"/>
    </reaction>
</comment>
<feature type="domain" description="tRNA-specific 2-thiouridylase MnmA-like C-terminal" evidence="12">
    <location>
        <begin position="290"/>
        <end position="360"/>
    </location>
</feature>
<evidence type="ECO:0000256" key="7">
    <source>
        <dbReference type="ARBA" id="ARBA00022741"/>
    </source>
</evidence>
<comment type="similarity">
    <text evidence="2">Belongs to the MnmA/TRMU family.</text>
</comment>
<accession>A0AAJ5Z0J8</accession>
<dbReference type="PANTHER" id="PTHR11933">
    <property type="entry name" value="TRNA 5-METHYLAMINOMETHYL-2-THIOURIDYLATE -METHYLTRANSFERASE"/>
    <property type="match status" value="1"/>
</dbReference>